<evidence type="ECO:0000313" key="1">
    <source>
        <dbReference type="EMBL" id="MBM6402175.1"/>
    </source>
</evidence>
<reference evidence="1" key="1">
    <citation type="submission" date="2021-02" db="EMBL/GenBank/DDBJ databases">
        <title>Phycicoccus sp. MQZ13P-5T, whole genome shotgun sequence.</title>
        <authorList>
            <person name="Tuo L."/>
        </authorList>
    </citation>
    <scope>NUCLEOTIDE SEQUENCE</scope>
    <source>
        <strain evidence="1">MQZ13P-5</strain>
    </source>
</reference>
<comment type="caution">
    <text evidence="1">The sequence shown here is derived from an EMBL/GenBank/DDBJ whole genome shotgun (WGS) entry which is preliminary data.</text>
</comment>
<dbReference type="RefSeq" id="WP_204132648.1">
    <property type="nucleotide sequence ID" value="NZ_JAFDVD010000022.1"/>
</dbReference>
<protein>
    <submittedName>
        <fullName evidence="1">DUF2716 domain-containing protein</fullName>
    </submittedName>
</protein>
<gene>
    <name evidence="1" type="ORF">JQN70_17400</name>
</gene>
<accession>A0ABS2CQV8</accession>
<dbReference type="InterPro" id="IPR020323">
    <property type="entry name" value="DUF2716"/>
</dbReference>
<proteinExistence type="predicted"/>
<dbReference type="Pfam" id="PF10898">
    <property type="entry name" value="DUF2716"/>
    <property type="match status" value="1"/>
</dbReference>
<dbReference type="Proteomes" id="UP001430172">
    <property type="component" value="Unassembled WGS sequence"/>
</dbReference>
<keyword evidence="2" id="KW-1185">Reference proteome</keyword>
<name>A0ABS2CQV8_9MICO</name>
<evidence type="ECO:0000313" key="2">
    <source>
        <dbReference type="Proteomes" id="UP001430172"/>
    </source>
</evidence>
<sequence length="169" mass="18908">MISPFAAEGIWIPLDYDVAWAPFERFHFEANYYETEQPAIALPEDALVVDLAPVFTNEGAMFAAGEAAINASALRAFVSLAGDLEMTALDWQHTPYRYSPARHALANIEAWPVPVFPHGDYYIHLGPDAAWGTFGHPWQRSITLWGRSLTESLGAELLTWLPRHPQSRT</sequence>
<organism evidence="1 2">
    <name type="scientific">Phycicoccus sonneratiae</name>
    <dbReference type="NCBI Taxonomy" id="2807628"/>
    <lineage>
        <taxon>Bacteria</taxon>
        <taxon>Bacillati</taxon>
        <taxon>Actinomycetota</taxon>
        <taxon>Actinomycetes</taxon>
        <taxon>Micrococcales</taxon>
        <taxon>Intrasporangiaceae</taxon>
        <taxon>Phycicoccus</taxon>
    </lineage>
</organism>
<dbReference type="EMBL" id="JAFDVD010000022">
    <property type="protein sequence ID" value="MBM6402175.1"/>
    <property type="molecule type" value="Genomic_DNA"/>
</dbReference>